<evidence type="ECO:0000313" key="2">
    <source>
        <dbReference type="Proteomes" id="UP000295499"/>
    </source>
</evidence>
<dbReference type="AlphaFoldDB" id="A0A4R6IC81"/>
<name>A0A4R6IC81_9SPHI</name>
<dbReference type="RefSeq" id="WP_133558772.1">
    <property type="nucleotide sequence ID" value="NZ_SNWM01000006.1"/>
</dbReference>
<comment type="caution">
    <text evidence="1">The sequence shown here is derived from an EMBL/GenBank/DDBJ whole genome shotgun (WGS) entry which is preliminary data.</text>
</comment>
<sequence length="165" mass="18586">MSRTKKILILANLLLLIGYINWSIVAKENTLSKGRLVLLELAPVDPRSLIQGDYMSLRYSISQLPYQKKVSKRGYCIVTENAQHVATFVRFQDSLTPLKSGEFAVKYYSSGYAYASNVQLGAESYFFEEGSGKKYERAKYGALKIDDAGNSVLVGLYDENYKLIK</sequence>
<dbReference type="OrthoDB" id="4868247at2"/>
<dbReference type="EMBL" id="SNWM01000006">
    <property type="protein sequence ID" value="TDO19542.1"/>
    <property type="molecule type" value="Genomic_DNA"/>
</dbReference>
<dbReference type="Pfam" id="PF14345">
    <property type="entry name" value="GDYXXLXY"/>
    <property type="match status" value="1"/>
</dbReference>
<proteinExistence type="predicted"/>
<evidence type="ECO:0000313" key="1">
    <source>
        <dbReference type="EMBL" id="TDO19542.1"/>
    </source>
</evidence>
<reference evidence="1 2" key="1">
    <citation type="submission" date="2019-03" db="EMBL/GenBank/DDBJ databases">
        <title>Genomic Encyclopedia of Archaeal and Bacterial Type Strains, Phase II (KMG-II): from individual species to whole genera.</title>
        <authorList>
            <person name="Goeker M."/>
        </authorList>
    </citation>
    <scope>NUCLEOTIDE SEQUENCE [LARGE SCALE GENOMIC DNA]</scope>
    <source>
        <strain evidence="1 2">DSM 19034</strain>
    </source>
</reference>
<dbReference type="InterPro" id="IPR025833">
    <property type="entry name" value="GDYXXLXY"/>
</dbReference>
<accession>A0A4R6IC81</accession>
<dbReference type="Proteomes" id="UP000295499">
    <property type="component" value="Unassembled WGS sequence"/>
</dbReference>
<gene>
    <name evidence="1" type="ORF">CLV32_4164</name>
</gene>
<keyword evidence="2" id="KW-1185">Reference proteome</keyword>
<organism evidence="1 2">
    <name type="scientific">Pedobacter duraquae</name>
    <dbReference type="NCBI Taxonomy" id="425511"/>
    <lineage>
        <taxon>Bacteria</taxon>
        <taxon>Pseudomonadati</taxon>
        <taxon>Bacteroidota</taxon>
        <taxon>Sphingobacteriia</taxon>
        <taxon>Sphingobacteriales</taxon>
        <taxon>Sphingobacteriaceae</taxon>
        <taxon>Pedobacter</taxon>
    </lineage>
</organism>
<protein>
    <submittedName>
        <fullName evidence="1">Putative membrane-anchored protein</fullName>
    </submittedName>
</protein>